<dbReference type="InterPro" id="IPR025565">
    <property type="entry name" value="DUF4328"/>
</dbReference>
<feature type="transmembrane region" description="Helical" evidence="2">
    <location>
        <begin position="130"/>
        <end position="152"/>
    </location>
</feature>
<gene>
    <name evidence="4" type="ORF">GCM10010140_70670</name>
</gene>
<feature type="transmembrane region" description="Helical" evidence="2">
    <location>
        <begin position="89"/>
        <end position="110"/>
    </location>
</feature>
<keyword evidence="2" id="KW-1133">Transmembrane helix</keyword>
<dbReference type="Proteomes" id="UP000611554">
    <property type="component" value="Unassembled WGS sequence"/>
</dbReference>
<feature type="region of interest" description="Disordered" evidence="1">
    <location>
        <begin position="189"/>
        <end position="226"/>
    </location>
</feature>
<sequence length="226" mass="23403">MAVYALLAAQVLAVACLTAFEETRGRWLARRLAALGGDHHAPSAQAVTGAASVFALLLILVVATTVAAAVAYLSWLVRARRSVAPSRSPVAPVLAAWLVPVVNLVAPPLMLHRLWRDSRPAGGGDGHWPVLLAAWWLSWLAVPALVTVRLLAGGGDDAGLTGLGPAELAGVAACAALCAATVREVTRAQDPDARRRRLTGARAGVGRQSQALISNQPSAAVSKRSS</sequence>
<name>A0ABQ2RJL1_9ACTN</name>
<feature type="transmembrane region" description="Helical" evidence="2">
    <location>
        <begin position="53"/>
        <end position="77"/>
    </location>
</feature>
<dbReference type="EMBL" id="BMQJ01000027">
    <property type="protein sequence ID" value="GGQ30350.1"/>
    <property type="molecule type" value="Genomic_DNA"/>
</dbReference>
<evidence type="ECO:0000313" key="5">
    <source>
        <dbReference type="Proteomes" id="UP000611554"/>
    </source>
</evidence>
<proteinExistence type="predicted"/>
<evidence type="ECO:0000259" key="3">
    <source>
        <dbReference type="Pfam" id="PF14219"/>
    </source>
</evidence>
<reference evidence="5" key="1">
    <citation type="journal article" date="2019" name="Int. J. Syst. Evol. Microbiol.">
        <title>The Global Catalogue of Microorganisms (GCM) 10K type strain sequencing project: providing services to taxonomists for standard genome sequencing and annotation.</title>
        <authorList>
            <consortium name="The Broad Institute Genomics Platform"/>
            <consortium name="The Broad Institute Genome Sequencing Center for Infectious Disease"/>
            <person name="Wu L."/>
            <person name="Ma J."/>
        </authorList>
    </citation>
    <scope>NUCLEOTIDE SEQUENCE [LARGE SCALE GENOMIC DNA]</scope>
    <source>
        <strain evidence="5">JCM 3115</strain>
    </source>
</reference>
<keyword evidence="5" id="KW-1185">Reference proteome</keyword>
<evidence type="ECO:0000256" key="2">
    <source>
        <dbReference type="SAM" id="Phobius"/>
    </source>
</evidence>
<organism evidence="4 5">
    <name type="scientific">Streptosporangium pseudovulgare</name>
    <dbReference type="NCBI Taxonomy" id="35765"/>
    <lineage>
        <taxon>Bacteria</taxon>
        <taxon>Bacillati</taxon>
        <taxon>Actinomycetota</taxon>
        <taxon>Actinomycetes</taxon>
        <taxon>Streptosporangiales</taxon>
        <taxon>Streptosporangiaceae</taxon>
        <taxon>Streptosporangium</taxon>
    </lineage>
</organism>
<evidence type="ECO:0000256" key="1">
    <source>
        <dbReference type="SAM" id="MobiDB-lite"/>
    </source>
</evidence>
<dbReference type="Pfam" id="PF14219">
    <property type="entry name" value="DUF4328"/>
    <property type="match status" value="1"/>
</dbReference>
<accession>A0ABQ2RJL1</accession>
<feature type="compositionally biased region" description="Polar residues" evidence="1">
    <location>
        <begin position="208"/>
        <end position="226"/>
    </location>
</feature>
<keyword evidence="2" id="KW-0812">Transmembrane</keyword>
<keyword evidence="2" id="KW-0472">Membrane</keyword>
<evidence type="ECO:0000313" key="4">
    <source>
        <dbReference type="EMBL" id="GGQ30350.1"/>
    </source>
</evidence>
<feature type="domain" description="DUF4328" evidence="3">
    <location>
        <begin position="41"/>
        <end position="186"/>
    </location>
</feature>
<protein>
    <recommendedName>
        <fullName evidence="3">DUF4328 domain-containing protein</fullName>
    </recommendedName>
</protein>
<comment type="caution">
    <text evidence="4">The sequence shown here is derived from an EMBL/GenBank/DDBJ whole genome shotgun (WGS) entry which is preliminary data.</text>
</comment>